<evidence type="ECO:0000256" key="3">
    <source>
        <dbReference type="ARBA" id="ARBA00022552"/>
    </source>
</evidence>
<reference evidence="8" key="1">
    <citation type="submission" date="2021-06" db="EMBL/GenBank/DDBJ databases">
        <authorList>
            <consortium name="Wellcome Sanger Institute Data Sharing"/>
        </authorList>
    </citation>
    <scope>NUCLEOTIDE SEQUENCE [LARGE SCALE GENOMIC DNA]</scope>
</reference>
<sequence>MAEVIQQRIEDRIPELEQLERVGLFTPTEVRAMLKKVSALEYKLHRRIIGKDDFITYIQYEINVLDLIKKRRNRIRYHFKREEIEYPIIQRIYDVFKRATSKWKDDIQLWLSFVAFCKKWGTKKQLSKVFSSVLAIHPDKPALWITAAKWEMEDCSSSESARQLFLRALRFHPDNKKLYQEYFRMELMHAEKLCKEKSQLEQAKINLDDYEFAEEIMKGELAKIVYKEAIQKISGADFILSLLSVASLFDFAKDIQEQALQDLQILYTKDPLTWDFMAKRELEVNLLPSTESVSKQSKVTDIAQKEERCSAVYEEAVMAVPTEAMWTCYVIFCLERFKRKCNSTDLKQKRWDRMMSVCHRAHDLGLLQESLYKPWLHSLQAFGQEDKATEVAIAMTKRFSQSVETWKMSLQILMESKSDKVHSLFQEALAQVTPKESLPLWILKAEWTEANQSSEEIEAFFAKGVLFLVPAVSIALKERYLDWSFKTGGIKKARKTFARLHECRPLSLEFFRQMLQIEKEQEKCKMENIRECYERALREFGADEEELWLDYIKEELSHHQGNPENCGKIYWRAMQTLQGEQVESFVSKHTLLQTGHS</sequence>
<comment type="similarity">
    <text evidence="2">Belongs to the UTP6 family.</text>
</comment>
<dbReference type="AlphaFoldDB" id="A0A8C4SXB0"/>
<evidence type="ECO:0000256" key="1">
    <source>
        <dbReference type="ARBA" id="ARBA00004604"/>
    </source>
</evidence>
<proteinExistence type="inferred from homology"/>
<accession>A0A8C4SXB0</accession>
<evidence type="ECO:0000259" key="7">
    <source>
        <dbReference type="Pfam" id="PF24892"/>
    </source>
</evidence>
<dbReference type="PANTHER" id="PTHR23271:SF1">
    <property type="entry name" value="U3 SMALL NUCLEOLAR RNA-ASSOCIATED PROTEIN 6 HOMOLOG"/>
    <property type="match status" value="1"/>
</dbReference>
<dbReference type="FunFam" id="1.25.40.10:FF:001123">
    <property type="entry name" value="UTP6 small subunit processome component"/>
    <property type="match status" value="1"/>
</dbReference>
<dbReference type="Pfam" id="PF24892">
    <property type="entry name" value="UTP6_C"/>
    <property type="match status" value="1"/>
</dbReference>
<evidence type="ECO:0000256" key="2">
    <source>
        <dbReference type="ARBA" id="ARBA00010734"/>
    </source>
</evidence>
<dbReference type="InterPro" id="IPR056907">
    <property type="entry name" value="UTP6_C"/>
</dbReference>
<keyword evidence="4" id="KW-0677">Repeat</keyword>
<dbReference type="GO" id="GO:0032040">
    <property type="term" value="C:small-subunit processome"/>
    <property type="evidence" value="ECO:0007669"/>
    <property type="project" value="TreeGrafter"/>
</dbReference>
<evidence type="ECO:0000259" key="6">
    <source>
        <dbReference type="Pfam" id="PF08640"/>
    </source>
</evidence>
<evidence type="ECO:0000313" key="8">
    <source>
        <dbReference type="Ensembl" id="ENSECRP00000023623.1"/>
    </source>
</evidence>
<evidence type="ECO:0000256" key="4">
    <source>
        <dbReference type="ARBA" id="ARBA00022737"/>
    </source>
</evidence>
<dbReference type="GeneTree" id="ENSGT00390000016493"/>
<keyword evidence="9" id="KW-1185">Reference proteome</keyword>
<dbReference type="SMART" id="SM00386">
    <property type="entry name" value="HAT"/>
    <property type="match status" value="7"/>
</dbReference>
<dbReference type="SUPFAM" id="SSF48452">
    <property type="entry name" value="TPR-like"/>
    <property type="match status" value="2"/>
</dbReference>
<dbReference type="Ensembl" id="ENSECRT00000024136.1">
    <property type="protein sequence ID" value="ENSECRP00000023623.1"/>
    <property type="gene ID" value="ENSECRG00000015980.1"/>
</dbReference>
<protein>
    <submittedName>
        <fullName evidence="8">UTP6 small subunit processome component</fullName>
    </submittedName>
</protein>
<dbReference type="Pfam" id="PF08640">
    <property type="entry name" value="U3_assoc_6"/>
    <property type="match status" value="1"/>
</dbReference>
<comment type="subcellular location">
    <subcellularLocation>
        <location evidence="1">Nucleus</location>
        <location evidence="1">Nucleolus</location>
    </subcellularLocation>
</comment>
<dbReference type="InterPro" id="IPR003107">
    <property type="entry name" value="HAT"/>
</dbReference>
<keyword evidence="5" id="KW-0539">Nucleus</keyword>
<dbReference type="Gene3D" id="1.25.40.10">
    <property type="entry name" value="Tetratricopeptide repeat domain"/>
    <property type="match status" value="2"/>
</dbReference>
<dbReference type="GO" id="GO:0034388">
    <property type="term" value="C:Pwp2p-containing subcomplex of 90S preribosome"/>
    <property type="evidence" value="ECO:0007669"/>
    <property type="project" value="TreeGrafter"/>
</dbReference>
<dbReference type="PANTHER" id="PTHR23271">
    <property type="entry name" value="HEPATOCELLULAR CARCINOMA-ASSOCIATED ANTIGEN 66"/>
    <property type="match status" value="1"/>
</dbReference>
<reference evidence="8" key="2">
    <citation type="submission" date="2025-08" db="UniProtKB">
        <authorList>
            <consortium name="Ensembl"/>
        </authorList>
    </citation>
    <scope>IDENTIFICATION</scope>
</reference>
<evidence type="ECO:0000256" key="5">
    <source>
        <dbReference type="ARBA" id="ARBA00023242"/>
    </source>
</evidence>
<dbReference type="FunFam" id="1.25.40.10:FF:000661">
    <property type="entry name" value="UTP6 small subunit processome component"/>
    <property type="match status" value="1"/>
</dbReference>
<feature type="domain" description="U3 small nucleolar RNA-associated protein 6 N-terminal" evidence="6">
    <location>
        <begin position="9"/>
        <end position="91"/>
    </location>
</feature>
<evidence type="ECO:0000313" key="9">
    <source>
        <dbReference type="Proteomes" id="UP000694620"/>
    </source>
</evidence>
<dbReference type="GO" id="GO:0000462">
    <property type="term" value="P:maturation of SSU-rRNA from tricistronic rRNA transcript (SSU-rRNA, 5.8S rRNA, LSU-rRNA)"/>
    <property type="evidence" value="ECO:0007669"/>
    <property type="project" value="InterPro"/>
</dbReference>
<reference evidence="8" key="3">
    <citation type="submission" date="2025-09" db="UniProtKB">
        <authorList>
            <consortium name="Ensembl"/>
        </authorList>
    </citation>
    <scope>IDENTIFICATION</scope>
</reference>
<feature type="domain" description="U3 small nucleolar RNA-associated protein 6 homolog C-terminal" evidence="7">
    <location>
        <begin position="307"/>
        <end position="577"/>
    </location>
</feature>
<dbReference type="GO" id="GO:0030515">
    <property type="term" value="F:snoRNA binding"/>
    <property type="evidence" value="ECO:0007669"/>
    <property type="project" value="InterPro"/>
</dbReference>
<keyword evidence="3" id="KW-0698">rRNA processing</keyword>
<name>A0A8C4SXB0_ERPCA</name>
<dbReference type="Proteomes" id="UP000694620">
    <property type="component" value="Chromosome 14"/>
</dbReference>
<organism evidence="8 9">
    <name type="scientific">Erpetoichthys calabaricus</name>
    <name type="common">Rope fish</name>
    <name type="synonym">Calamoichthys calabaricus</name>
    <dbReference type="NCBI Taxonomy" id="27687"/>
    <lineage>
        <taxon>Eukaryota</taxon>
        <taxon>Metazoa</taxon>
        <taxon>Chordata</taxon>
        <taxon>Craniata</taxon>
        <taxon>Vertebrata</taxon>
        <taxon>Euteleostomi</taxon>
        <taxon>Actinopterygii</taxon>
        <taxon>Polypteriformes</taxon>
        <taxon>Polypteridae</taxon>
        <taxon>Erpetoichthys</taxon>
    </lineage>
</organism>
<dbReference type="InterPro" id="IPR011990">
    <property type="entry name" value="TPR-like_helical_dom_sf"/>
</dbReference>
<gene>
    <name evidence="8" type="primary">UTP6</name>
    <name evidence="8" type="synonym">utp6</name>
</gene>
<dbReference type="InterPro" id="IPR055347">
    <property type="entry name" value="UTP6_N"/>
</dbReference>
<dbReference type="InterPro" id="IPR013949">
    <property type="entry name" value="Utp6"/>
</dbReference>